<dbReference type="GeneID" id="99985215"/>
<dbReference type="EMBL" id="FOIR01000001">
    <property type="protein sequence ID" value="SEV88470.1"/>
    <property type="molecule type" value="Genomic_DNA"/>
</dbReference>
<evidence type="ECO:0000313" key="2">
    <source>
        <dbReference type="Proteomes" id="UP000199437"/>
    </source>
</evidence>
<protein>
    <submittedName>
        <fullName evidence="1">Uncharacterized protein</fullName>
    </submittedName>
</protein>
<reference evidence="2" key="1">
    <citation type="submission" date="2016-10" db="EMBL/GenBank/DDBJ databases">
        <authorList>
            <person name="Varghese N."/>
            <person name="Submissions S."/>
        </authorList>
    </citation>
    <scope>NUCLEOTIDE SEQUENCE [LARGE SCALE GENOMIC DNA]</scope>
    <source>
        <strain evidence="2">CGMCC 1.12402</strain>
    </source>
</reference>
<keyword evidence="2" id="KW-1185">Reference proteome</keyword>
<sequence length="170" mass="18993">MGMFGLVKVSVFFFFLLSSFVLLGSESDTTVYSDELLSYFERGINHEFYKELDGSNKQLEVFTNIYDASAIDTVVSFSYSSNTGRVYISGINGKSYLLDFKGCFNDAESTPFSADYYSKIVDMLAKAGLSEGGKKDKLIVQGIEYMMKVEFTLSESGRGFCIVYKDDGFV</sequence>
<gene>
    <name evidence="1" type="ORF">SAMN05216290_0454</name>
</gene>
<evidence type="ECO:0000313" key="1">
    <source>
        <dbReference type="EMBL" id="SEV88470.1"/>
    </source>
</evidence>
<dbReference type="RefSeq" id="WP_139177362.1">
    <property type="nucleotide sequence ID" value="NZ_FOIR01000001.1"/>
</dbReference>
<accession>A0A1I0MKS2</accession>
<dbReference type="AlphaFoldDB" id="A0A1I0MKS2"/>
<proteinExistence type="predicted"/>
<name>A0A1I0MKS2_9BACT</name>
<organism evidence="1 2">
    <name type="scientific">Roseivirga pacifica</name>
    <dbReference type="NCBI Taxonomy" id="1267423"/>
    <lineage>
        <taxon>Bacteria</taxon>
        <taxon>Pseudomonadati</taxon>
        <taxon>Bacteroidota</taxon>
        <taxon>Cytophagia</taxon>
        <taxon>Cytophagales</taxon>
        <taxon>Roseivirgaceae</taxon>
        <taxon>Roseivirga</taxon>
    </lineage>
</organism>
<dbReference type="Proteomes" id="UP000199437">
    <property type="component" value="Unassembled WGS sequence"/>
</dbReference>